<comment type="caution">
    <text evidence="2">The sequence shown here is derived from an EMBL/GenBank/DDBJ whole genome shotgun (WGS) entry which is preliminary data.</text>
</comment>
<keyword evidence="1" id="KW-0732">Signal</keyword>
<reference evidence="2 3" key="1">
    <citation type="journal article" date="2016" name="Nat. Commun.">
        <title>Thousands of microbial genomes shed light on interconnected biogeochemical processes in an aquifer system.</title>
        <authorList>
            <person name="Anantharaman K."/>
            <person name="Brown C.T."/>
            <person name="Hug L.A."/>
            <person name="Sharon I."/>
            <person name="Castelle C.J."/>
            <person name="Probst A.J."/>
            <person name="Thomas B.C."/>
            <person name="Singh A."/>
            <person name="Wilkins M.J."/>
            <person name="Karaoz U."/>
            <person name="Brodie E.L."/>
            <person name="Williams K.H."/>
            <person name="Hubbard S.S."/>
            <person name="Banfield J.F."/>
        </authorList>
    </citation>
    <scope>NUCLEOTIDE SEQUENCE [LARGE SCALE GENOMIC DNA]</scope>
</reference>
<accession>A0A1F5VD63</accession>
<dbReference type="InterPro" id="IPR013783">
    <property type="entry name" value="Ig-like_fold"/>
</dbReference>
<proteinExistence type="predicted"/>
<feature type="signal peptide" evidence="1">
    <location>
        <begin position="1"/>
        <end position="29"/>
    </location>
</feature>
<dbReference type="PANTHER" id="PTHR42754">
    <property type="entry name" value="ENDOGLUCANASE"/>
    <property type="match status" value="1"/>
</dbReference>
<evidence type="ECO:0000256" key="1">
    <source>
        <dbReference type="SAM" id="SignalP"/>
    </source>
</evidence>
<dbReference type="PANTHER" id="PTHR42754:SF1">
    <property type="entry name" value="LIPOPROTEIN"/>
    <property type="match status" value="1"/>
</dbReference>
<dbReference type="EMBL" id="MFGW01000198">
    <property type="protein sequence ID" value="OGF61356.1"/>
    <property type="molecule type" value="Genomic_DNA"/>
</dbReference>
<protein>
    <recommendedName>
        <fullName evidence="4">Fibronectin type-III domain-containing protein</fullName>
    </recommendedName>
</protein>
<sequence>MTLKNIGKFIILGMALCIFLGFGSLHANAQGGWSTSHLYGGAATDRIYSPQNTSDGGYIMAGYTSSFGQGGNDVWVVKIDANGALLWQKTYGGAGADAASFIQQTVDGGYIVAAQTSSFGISSDLWILKLDATGVVTWQKNYGGTGTEGASTMIRQTPDNGYIVSTYTTSSGAGSYDIWVLKLDSTGTITWQKTYGGTSSDYAYSIQLTSDGGYLVAGATNSYGAGSSDCWILKLDNTGALTWQKTFGGVNDEEATEAQQTSDGGYIVGAYTNSFGTSGFNLQVIKLDSTGTVTWENTYGAAGNDFTNSLQQTSDGGFVIAGITDSSGLGAVEGYVLKIDSAGAIVWQNTYGASTHDYIYTARETNDNGIIVTGSYSSQGAGSADAWIFKLGSNGEMNSPCTFSINGIFAIAASAVTVNDTTITPGIPVLAEAVTTVVGTDSNAIDTPMCSVPWAHAYGGTNYDFANSIQPTSDGGFIMAGATLSFGSGLYDAWVAKLDAEGHIVWQKTYGGSENDEVRYIQQCSDGNYIFTGKTASYGAGGVDLWLVKIDANGSILWDNTHGGTNWDAGIYVHENTDGTFLVTGATMSFGAGLEDVWLIKVDATGALLWEYTYGGSATDGAFYVKDTSDGGYIIGGSTNSFGAGLVDFWILKLDSTGAVTWQNAYGGANMELMQAMQQTTDSGFIVAGSTQSFGNGGNDMWILKLTSAGAITWQKTYGGSYDDSANSIQQVALGRYIVAGRTAAFASYIDDMWILRLSSTGDIIWQKTYGGAGDEEAQFIRQTPDIGYIVAGVTDTFGAGAQDAMVMKLDGYGDILSSCEFIADTNATPVDSTATVTATTVAPVVPTSIIQHPVITVTDSTATETNICTCANPSGVTNNTAADVNECEDTGVQITWQADPGDWGDGGIGLRNYDILRNGIAILTNIVYGTTFFIDTTGTNDVTYTYAVRYNSGCSSNTVTVGAQAADIVDLTPPANIDNTLLLSKSGTTDVVLDWIDIADAASYNVYKTEDPTSPFPTGWTLLAQPTASTYPDPVLSTLNNYYYKILAVDSCGNTSSN</sequence>
<dbReference type="AlphaFoldDB" id="A0A1F5VD63"/>
<gene>
    <name evidence="2" type="ORF">A2Y62_15095</name>
</gene>
<dbReference type="STRING" id="1817863.A2Y62_15095"/>
<feature type="chain" id="PRO_5009521976" description="Fibronectin type-III domain-containing protein" evidence="1">
    <location>
        <begin position="30"/>
        <end position="1059"/>
    </location>
</feature>
<evidence type="ECO:0000313" key="2">
    <source>
        <dbReference type="EMBL" id="OGF61356.1"/>
    </source>
</evidence>
<name>A0A1F5VD63_9BACT</name>
<organism evidence="2 3">
    <name type="scientific">Candidatus Fischerbacteria bacterium RBG_13_37_8</name>
    <dbReference type="NCBI Taxonomy" id="1817863"/>
    <lineage>
        <taxon>Bacteria</taxon>
        <taxon>Candidatus Fischeribacteriota</taxon>
    </lineage>
</organism>
<dbReference type="InterPro" id="IPR011047">
    <property type="entry name" value="Quinoprotein_ADH-like_sf"/>
</dbReference>
<dbReference type="Proteomes" id="UP000178943">
    <property type="component" value="Unassembled WGS sequence"/>
</dbReference>
<evidence type="ECO:0008006" key="4">
    <source>
        <dbReference type="Google" id="ProtNLM"/>
    </source>
</evidence>
<dbReference type="Gene3D" id="2.60.40.10">
    <property type="entry name" value="Immunoglobulins"/>
    <property type="match status" value="2"/>
</dbReference>
<evidence type="ECO:0000313" key="3">
    <source>
        <dbReference type="Proteomes" id="UP000178943"/>
    </source>
</evidence>
<dbReference type="SUPFAM" id="SSF50998">
    <property type="entry name" value="Quinoprotein alcohol dehydrogenase-like"/>
    <property type="match status" value="2"/>
</dbReference>